<accession>A0A520S4P1</accession>
<sequence>MEGIDHDGVTQWFRDNVPNISPPLNFELISGGKSNLTYQVLDDEENTFVLRRPPLGHVLESAHDMYREHRIIAALYGTDVPVAKTYGICQDKGINSADFFVMDCIDGTVVHNVDASETISKENRYSFGKHTIEVLVALHLIEPEDVGLGDLGRREAYLDRQLKRWTGQWEATKTHPEPGMDELLKLLHERKPLQIGSAIVHGDYRAGNLMHEEGKVVAVFDWELCTLGDPLADLGYLLNSWQTRDEIEEMSGLAPPTAVEGFPSRAELMDWYATGTGRDLSEINYYRAFSHWRTGCIMQGVYKRFLEGAMGDQEIDLEAYRAGVGRVANSALELMT</sequence>
<dbReference type="SUPFAM" id="SSF56112">
    <property type="entry name" value="Protein kinase-like (PK-like)"/>
    <property type="match status" value="1"/>
</dbReference>
<reference evidence="2 3" key="1">
    <citation type="submission" date="2019-02" db="EMBL/GenBank/DDBJ databases">
        <title>Prokaryotic population dynamics and viral predation in marine succession experiment using metagenomics: the confinement effect.</title>
        <authorList>
            <person name="Haro-Moreno J.M."/>
            <person name="Rodriguez-Valera F."/>
            <person name="Lopez-Perez M."/>
        </authorList>
    </citation>
    <scope>NUCLEOTIDE SEQUENCE [LARGE SCALE GENOMIC DNA]</scope>
    <source>
        <strain evidence="2">MED-G157</strain>
    </source>
</reference>
<keyword evidence="2" id="KW-0808">Transferase</keyword>
<dbReference type="CDD" id="cd05154">
    <property type="entry name" value="ACAD10_11_N-like"/>
    <property type="match status" value="1"/>
</dbReference>
<dbReference type="Gene3D" id="3.30.200.20">
    <property type="entry name" value="Phosphorylase Kinase, domain 1"/>
    <property type="match status" value="1"/>
</dbReference>
<dbReference type="GO" id="GO:0016740">
    <property type="term" value="F:transferase activity"/>
    <property type="evidence" value="ECO:0007669"/>
    <property type="project" value="UniProtKB-KW"/>
</dbReference>
<dbReference type="InterPro" id="IPR002575">
    <property type="entry name" value="Aminoglycoside_PTrfase"/>
</dbReference>
<name>A0A520S4P1_9GAMM</name>
<protein>
    <submittedName>
        <fullName evidence="2">Phosphotransferase family protein</fullName>
    </submittedName>
</protein>
<dbReference type="EMBL" id="SHAG01000003">
    <property type="protein sequence ID" value="RZO77359.1"/>
    <property type="molecule type" value="Genomic_DNA"/>
</dbReference>
<proteinExistence type="predicted"/>
<dbReference type="InterPro" id="IPR052898">
    <property type="entry name" value="ACAD10-like"/>
</dbReference>
<dbReference type="PANTHER" id="PTHR47829:SF1">
    <property type="entry name" value="HAD FAMILY PHOSPHATASE"/>
    <property type="match status" value="1"/>
</dbReference>
<dbReference type="AlphaFoldDB" id="A0A520S4P1"/>
<gene>
    <name evidence="2" type="ORF">EVA68_01860</name>
</gene>
<dbReference type="Gene3D" id="3.90.1200.10">
    <property type="match status" value="1"/>
</dbReference>
<evidence type="ECO:0000313" key="3">
    <source>
        <dbReference type="Proteomes" id="UP000316199"/>
    </source>
</evidence>
<feature type="domain" description="Aminoglycoside phosphotransferase" evidence="1">
    <location>
        <begin position="27"/>
        <end position="248"/>
    </location>
</feature>
<dbReference type="Proteomes" id="UP000316199">
    <property type="component" value="Unassembled WGS sequence"/>
</dbReference>
<dbReference type="InterPro" id="IPR041726">
    <property type="entry name" value="ACAD10_11_N"/>
</dbReference>
<dbReference type="PANTHER" id="PTHR47829">
    <property type="entry name" value="HYDROLASE, PUTATIVE (AFU_ORTHOLOGUE AFUA_1G12880)-RELATED"/>
    <property type="match status" value="1"/>
</dbReference>
<dbReference type="Pfam" id="PF01636">
    <property type="entry name" value="APH"/>
    <property type="match status" value="1"/>
</dbReference>
<evidence type="ECO:0000259" key="1">
    <source>
        <dbReference type="Pfam" id="PF01636"/>
    </source>
</evidence>
<evidence type="ECO:0000313" key="2">
    <source>
        <dbReference type="EMBL" id="RZO77359.1"/>
    </source>
</evidence>
<comment type="caution">
    <text evidence="2">The sequence shown here is derived from an EMBL/GenBank/DDBJ whole genome shotgun (WGS) entry which is preliminary data.</text>
</comment>
<organism evidence="2 3">
    <name type="scientific">OM182 bacterium</name>
    <dbReference type="NCBI Taxonomy" id="2510334"/>
    <lineage>
        <taxon>Bacteria</taxon>
        <taxon>Pseudomonadati</taxon>
        <taxon>Pseudomonadota</taxon>
        <taxon>Gammaproteobacteria</taxon>
        <taxon>OMG group</taxon>
        <taxon>OM182 clade</taxon>
    </lineage>
</organism>
<dbReference type="InterPro" id="IPR011009">
    <property type="entry name" value="Kinase-like_dom_sf"/>
</dbReference>